<protein>
    <submittedName>
        <fullName evidence="1">Uncharacterized protein</fullName>
    </submittedName>
</protein>
<dbReference type="KEGG" id="bmeg:BG04_3586"/>
<gene>
    <name evidence="1" type="ORF">BG04_3586</name>
</gene>
<sequence length="68" mass="7472">MLSSLTTSEAIVASVLALVVIAVSIIFFATLIMVVVRRERISSLVNHGEHADGKQKSLGEFFRSLRKK</sequence>
<dbReference type="Proteomes" id="UP000031829">
    <property type="component" value="Chromosome"/>
</dbReference>
<dbReference type="AlphaFoldDB" id="A0A0B6ABP0"/>
<accession>A0A0B6ABP0</accession>
<dbReference type="HOGENOM" id="CLU_2785241_0_0_9"/>
<name>A0A0B6ABP0_PRIM2</name>
<proteinExistence type="predicted"/>
<organism evidence="1 2">
    <name type="scientific">Priestia megaterium (strain ATCC 14581 / DSM 32 / CCUG 1817 / JCM 2506 / NBRC 15308 / NCIMB 9376 / NCTC 10342 / NRRL B-14308 / VKM B-512 / Ford 19)</name>
    <name type="common">Bacillus megaterium</name>
    <dbReference type="NCBI Taxonomy" id="1348623"/>
    <lineage>
        <taxon>Bacteria</taxon>
        <taxon>Bacillati</taxon>
        <taxon>Bacillota</taxon>
        <taxon>Bacilli</taxon>
        <taxon>Bacillales</taxon>
        <taxon>Bacillaceae</taxon>
        <taxon>Priestia</taxon>
    </lineage>
</organism>
<evidence type="ECO:0000313" key="1">
    <source>
        <dbReference type="EMBL" id="AJI20926.1"/>
    </source>
</evidence>
<reference evidence="1 2" key="1">
    <citation type="journal article" date="2015" name="Genome Announc.">
        <title>Complete genome sequences for 35 biothreat assay-relevant bacillus species.</title>
        <authorList>
            <person name="Johnson S.L."/>
            <person name="Daligault H.E."/>
            <person name="Davenport K.W."/>
            <person name="Jaissle J."/>
            <person name="Frey K.G."/>
            <person name="Ladner J.T."/>
            <person name="Broomall S.M."/>
            <person name="Bishop-Lilly K.A."/>
            <person name="Bruce D.C."/>
            <person name="Gibbons H.S."/>
            <person name="Coyne S.R."/>
            <person name="Lo C.C."/>
            <person name="Meincke L."/>
            <person name="Munk A.C."/>
            <person name="Koroleva G.I."/>
            <person name="Rosenzweig C.N."/>
            <person name="Palacios G.F."/>
            <person name="Redden C.L."/>
            <person name="Minogue T.D."/>
            <person name="Chain P.S."/>
        </authorList>
    </citation>
    <scope>NUCLEOTIDE SEQUENCE [LARGE SCALE GENOMIC DNA]</scope>
    <source>
        <strain evidence="2">ATCC 14581 / DSM 32 / JCM 2506 / NBRC 15308 / NCIMB 9376 / NCTC 10342 / NRRL B-14308 / VKM B-512</strain>
    </source>
</reference>
<dbReference type="GeneID" id="93641641"/>
<evidence type="ECO:0000313" key="2">
    <source>
        <dbReference type="Proteomes" id="UP000031829"/>
    </source>
</evidence>
<dbReference type="RefSeq" id="WP_013055999.1">
    <property type="nucleotide sequence ID" value="NZ_BCVB01000003.1"/>
</dbReference>
<dbReference type="EMBL" id="CP009920">
    <property type="protein sequence ID" value="AJI20926.1"/>
    <property type="molecule type" value="Genomic_DNA"/>
</dbReference>